<name>A0ACA9M947_9GLOM</name>
<dbReference type="EMBL" id="CAJVQC010007110">
    <property type="protein sequence ID" value="CAG8575323.1"/>
    <property type="molecule type" value="Genomic_DNA"/>
</dbReference>
<proteinExistence type="predicted"/>
<dbReference type="Proteomes" id="UP000789920">
    <property type="component" value="Unassembled WGS sequence"/>
</dbReference>
<comment type="caution">
    <text evidence="1">The sequence shown here is derived from an EMBL/GenBank/DDBJ whole genome shotgun (WGS) entry which is preliminary data.</text>
</comment>
<organism evidence="1 2">
    <name type="scientific">Racocetra persica</name>
    <dbReference type="NCBI Taxonomy" id="160502"/>
    <lineage>
        <taxon>Eukaryota</taxon>
        <taxon>Fungi</taxon>
        <taxon>Fungi incertae sedis</taxon>
        <taxon>Mucoromycota</taxon>
        <taxon>Glomeromycotina</taxon>
        <taxon>Glomeromycetes</taxon>
        <taxon>Diversisporales</taxon>
        <taxon>Gigasporaceae</taxon>
        <taxon>Racocetra</taxon>
    </lineage>
</organism>
<evidence type="ECO:0000313" key="1">
    <source>
        <dbReference type="EMBL" id="CAG8575323.1"/>
    </source>
</evidence>
<gene>
    <name evidence="1" type="ORF">RPERSI_LOCUS4920</name>
</gene>
<keyword evidence="2" id="KW-1185">Reference proteome</keyword>
<feature type="non-terminal residue" evidence="1">
    <location>
        <position position="1"/>
    </location>
</feature>
<evidence type="ECO:0000313" key="2">
    <source>
        <dbReference type="Proteomes" id="UP000789920"/>
    </source>
</evidence>
<sequence length="124" mass="11886">SEFSGVSQPFSESDSSSTFSFMNEDKISSTCSDDVLLESSLGLLEGVGPVSLLSSVLGDVPSSALGGAFGSAFGTALGAALGITLGGALGGALGGMFGGVFSGNAYSSGAPGSLDSGVFNTGVL</sequence>
<reference evidence="1" key="1">
    <citation type="submission" date="2021-06" db="EMBL/GenBank/DDBJ databases">
        <authorList>
            <person name="Kallberg Y."/>
            <person name="Tangrot J."/>
            <person name="Rosling A."/>
        </authorList>
    </citation>
    <scope>NUCLEOTIDE SEQUENCE</scope>
    <source>
        <strain evidence="1">MA461A</strain>
    </source>
</reference>
<protein>
    <submittedName>
        <fullName evidence="1">34043_t:CDS:1</fullName>
    </submittedName>
</protein>
<feature type="non-terminal residue" evidence="1">
    <location>
        <position position="124"/>
    </location>
</feature>
<accession>A0ACA9M947</accession>